<dbReference type="GO" id="GO:0016787">
    <property type="term" value="F:hydrolase activity"/>
    <property type="evidence" value="ECO:0007669"/>
    <property type="project" value="UniProtKB-KW"/>
</dbReference>
<dbReference type="GeneID" id="37227372"/>
<proteinExistence type="predicted"/>
<dbReference type="SUPFAM" id="SSF53474">
    <property type="entry name" value="alpha/beta-Hydrolases"/>
    <property type="match status" value="1"/>
</dbReference>
<dbReference type="Pfam" id="PF00975">
    <property type="entry name" value="Thioesterase"/>
    <property type="match status" value="1"/>
</dbReference>
<dbReference type="AlphaFoldDB" id="A0A395H7Z9"/>
<evidence type="ECO:0000259" key="1">
    <source>
        <dbReference type="Pfam" id="PF00975"/>
    </source>
</evidence>
<reference evidence="2 3" key="1">
    <citation type="submission" date="2018-02" db="EMBL/GenBank/DDBJ databases">
        <title>The genomes of Aspergillus section Nigri reveals drivers in fungal speciation.</title>
        <authorList>
            <consortium name="DOE Joint Genome Institute"/>
            <person name="Vesth T.C."/>
            <person name="Nybo J."/>
            <person name="Theobald S."/>
            <person name="Brandl J."/>
            <person name="Frisvad J.C."/>
            <person name="Nielsen K.F."/>
            <person name="Lyhne E.K."/>
            <person name="Kogle M.E."/>
            <person name="Kuo A."/>
            <person name="Riley R."/>
            <person name="Clum A."/>
            <person name="Nolan M."/>
            <person name="Lipzen A."/>
            <person name="Salamov A."/>
            <person name="Henrissat B."/>
            <person name="Wiebenga A."/>
            <person name="De vries R.P."/>
            <person name="Grigoriev I.V."/>
            <person name="Mortensen U.H."/>
            <person name="Andersen M.R."/>
            <person name="Baker S.E."/>
        </authorList>
    </citation>
    <scope>NUCLEOTIDE SEQUENCE [LARGE SCALE GENOMIC DNA]</scope>
    <source>
        <strain evidence="2 3">CBS 121593</strain>
    </source>
</reference>
<dbReference type="OrthoDB" id="10253869at2759"/>
<dbReference type="VEuPathDB" id="FungiDB:BO80DRAFT_462387"/>
<dbReference type="Proteomes" id="UP000249402">
    <property type="component" value="Unassembled WGS sequence"/>
</dbReference>
<feature type="domain" description="Thioesterase" evidence="1">
    <location>
        <begin position="44"/>
        <end position="103"/>
    </location>
</feature>
<keyword evidence="3" id="KW-1185">Reference proteome</keyword>
<organism evidence="2 3">
    <name type="scientific">Aspergillus ibericus CBS 121593</name>
    <dbReference type="NCBI Taxonomy" id="1448316"/>
    <lineage>
        <taxon>Eukaryota</taxon>
        <taxon>Fungi</taxon>
        <taxon>Dikarya</taxon>
        <taxon>Ascomycota</taxon>
        <taxon>Pezizomycotina</taxon>
        <taxon>Eurotiomycetes</taxon>
        <taxon>Eurotiomycetidae</taxon>
        <taxon>Eurotiales</taxon>
        <taxon>Aspergillaceae</taxon>
        <taxon>Aspergillus</taxon>
        <taxon>Aspergillus subgen. Circumdati</taxon>
    </lineage>
</organism>
<gene>
    <name evidence="2" type="ORF">BO80DRAFT_462387</name>
</gene>
<sequence>MLFLLFDGSRSCLSYTTLSTVNLAMAVVSINYLFMKTPELYTCGINDICTVYIREIRQRQPHGPYALGGWSVGSIFAFHIAKQLISAGESITDLVLIDCPVPRGLDHLPRRYFEYCEQVGLLGTVNGVRRDPPPWLIPHFEACINSLHPYHATPIEPSCEAPRTQIIWAGDAVDRHLEPKFERRPDDPEGLKFLTEARTDFGPCGWESLVPRTKMDIARIVDANHFSMMQGDAARQLAAVMRRFLMDAK</sequence>
<accession>A0A395H7Z9</accession>
<dbReference type="RefSeq" id="XP_025578016.1">
    <property type="nucleotide sequence ID" value="XM_025722507.1"/>
</dbReference>
<evidence type="ECO:0000313" key="2">
    <source>
        <dbReference type="EMBL" id="RAL03689.1"/>
    </source>
</evidence>
<dbReference type="Gene3D" id="3.40.50.1820">
    <property type="entry name" value="alpha/beta hydrolase"/>
    <property type="match status" value="1"/>
</dbReference>
<dbReference type="InterPro" id="IPR029058">
    <property type="entry name" value="AB_hydrolase_fold"/>
</dbReference>
<name>A0A395H7Z9_9EURO</name>
<evidence type="ECO:0000313" key="3">
    <source>
        <dbReference type="Proteomes" id="UP000249402"/>
    </source>
</evidence>
<dbReference type="InterPro" id="IPR001031">
    <property type="entry name" value="Thioesterase"/>
</dbReference>
<dbReference type="EMBL" id="KZ824426">
    <property type="protein sequence ID" value="RAL03689.1"/>
    <property type="molecule type" value="Genomic_DNA"/>
</dbReference>
<protein>
    <submittedName>
        <fullName evidence="2">Alpha/beta-hydrolase</fullName>
    </submittedName>
</protein>
<dbReference type="STRING" id="1448316.A0A395H7Z9"/>
<keyword evidence="2" id="KW-0378">Hydrolase</keyword>